<dbReference type="Gene3D" id="3.40.50.720">
    <property type="entry name" value="NAD(P)-binding Rossmann-like Domain"/>
    <property type="match status" value="1"/>
</dbReference>
<dbReference type="Proteomes" id="UP000198280">
    <property type="component" value="Unassembled WGS sequence"/>
</dbReference>
<feature type="region of interest" description="Disordered" evidence="1">
    <location>
        <begin position="247"/>
        <end position="274"/>
    </location>
</feature>
<feature type="compositionally biased region" description="Low complexity" evidence="1">
    <location>
        <begin position="263"/>
        <end position="274"/>
    </location>
</feature>
<gene>
    <name evidence="2" type="ORF">SAMN05216252_113170</name>
</gene>
<dbReference type="SUPFAM" id="SSF51735">
    <property type="entry name" value="NAD(P)-binding Rossmann-fold domains"/>
    <property type="match status" value="1"/>
</dbReference>
<organism evidence="2 3">
    <name type="scientific">Actinacidiphila glaucinigra</name>
    <dbReference type="NCBI Taxonomy" id="235986"/>
    <lineage>
        <taxon>Bacteria</taxon>
        <taxon>Bacillati</taxon>
        <taxon>Actinomycetota</taxon>
        <taxon>Actinomycetes</taxon>
        <taxon>Kitasatosporales</taxon>
        <taxon>Streptomycetaceae</taxon>
        <taxon>Actinacidiphila</taxon>
    </lineage>
</organism>
<proteinExistence type="predicted"/>
<dbReference type="InterPro" id="IPR051911">
    <property type="entry name" value="SDR_oxidoreductase"/>
</dbReference>
<protein>
    <submittedName>
        <fullName evidence="2">NADP-dependent 3-hydroxy acid dehydrogenase YdfG</fullName>
    </submittedName>
</protein>
<dbReference type="InterPro" id="IPR036291">
    <property type="entry name" value="NAD(P)-bd_dom_sf"/>
</dbReference>
<dbReference type="PRINTS" id="PR00081">
    <property type="entry name" value="GDHRDH"/>
</dbReference>
<dbReference type="PANTHER" id="PTHR43976:SF9">
    <property type="entry name" value="OXIDOREDUCTASE"/>
    <property type="match status" value="1"/>
</dbReference>
<evidence type="ECO:0000256" key="1">
    <source>
        <dbReference type="SAM" id="MobiDB-lite"/>
    </source>
</evidence>
<dbReference type="InterPro" id="IPR002347">
    <property type="entry name" value="SDR_fam"/>
</dbReference>
<evidence type="ECO:0000313" key="3">
    <source>
        <dbReference type="Proteomes" id="UP000198280"/>
    </source>
</evidence>
<dbReference type="EMBL" id="FZOF01000013">
    <property type="protein sequence ID" value="SNT08363.1"/>
    <property type="molecule type" value="Genomic_DNA"/>
</dbReference>
<dbReference type="AlphaFoldDB" id="A0A239JSK3"/>
<evidence type="ECO:0000313" key="2">
    <source>
        <dbReference type="EMBL" id="SNT08363.1"/>
    </source>
</evidence>
<name>A0A239JSK3_9ACTN</name>
<reference evidence="2 3" key="1">
    <citation type="submission" date="2017-06" db="EMBL/GenBank/DDBJ databases">
        <authorList>
            <person name="Kim H.J."/>
            <person name="Triplett B.A."/>
        </authorList>
    </citation>
    <scope>NUCLEOTIDE SEQUENCE [LARGE SCALE GENOMIC DNA]</scope>
    <source>
        <strain evidence="2 3">CGMCC 4.1858</strain>
    </source>
</reference>
<dbReference type="Pfam" id="PF00106">
    <property type="entry name" value="adh_short"/>
    <property type="match status" value="1"/>
</dbReference>
<sequence>MSKIILVTGASSGLGAATAQALAEAGHLTYAGMDAASGNAPIAAESDRAAGRHRPRPRPIAMDVADQRSVSAAVTEITAEAGRIDCVVHTMGPVPRGPIESFTPYQLAQIYDANVLSTQRVNRAVLPQMRERQDGLLVWVASGGGPTDEAPYLALHFEGVAVIGHLAASYAKELAGFGVEATAVVAGLVVPAAGRRLRLVRPDDLDAAQAYEGRYPGLVDRVDAHLADQAVTAARLARTAQAVAAVVDSPKGTRPSRVTAVAPGDRPPGTGDGG</sequence>
<keyword evidence="3" id="KW-1185">Reference proteome</keyword>
<dbReference type="PANTHER" id="PTHR43976">
    <property type="entry name" value="SHORT CHAIN DEHYDROGENASE"/>
    <property type="match status" value="1"/>
</dbReference>
<accession>A0A239JSK3</accession>